<reference evidence="3" key="1">
    <citation type="submission" date="2016-10" db="EMBL/GenBank/DDBJ databases">
        <authorList>
            <person name="Varghese N."/>
            <person name="Submissions S."/>
        </authorList>
    </citation>
    <scope>NUCLEOTIDE SEQUENCE [LARGE SCALE GENOMIC DNA]</scope>
    <source>
        <strain evidence="3">Nm44</strain>
    </source>
</reference>
<evidence type="ECO:0000256" key="1">
    <source>
        <dbReference type="SAM" id="MobiDB-lite"/>
    </source>
</evidence>
<accession>A0A1I4UV50</accession>
<dbReference type="EMBL" id="FOUB01000071">
    <property type="protein sequence ID" value="SFM92859.1"/>
    <property type="molecule type" value="Genomic_DNA"/>
</dbReference>
<evidence type="ECO:0000313" key="3">
    <source>
        <dbReference type="Proteomes" id="UP000183287"/>
    </source>
</evidence>
<evidence type="ECO:0000313" key="2">
    <source>
        <dbReference type="EMBL" id="SFM92859.1"/>
    </source>
</evidence>
<gene>
    <name evidence="2" type="ORF">SAMN05421863_107113</name>
</gene>
<dbReference type="Proteomes" id="UP000183287">
    <property type="component" value="Unassembled WGS sequence"/>
</dbReference>
<name>A0A1I4UV50_9PROT</name>
<organism evidence="2 3">
    <name type="scientific">Nitrosomonas communis</name>
    <dbReference type="NCBI Taxonomy" id="44574"/>
    <lineage>
        <taxon>Bacteria</taxon>
        <taxon>Pseudomonadati</taxon>
        <taxon>Pseudomonadota</taxon>
        <taxon>Betaproteobacteria</taxon>
        <taxon>Nitrosomonadales</taxon>
        <taxon>Nitrosomonadaceae</taxon>
        <taxon>Nitrosomonas</taxon>
    </lineage>
</organism>
<sequence length="248" mass="25601">MPIEITNVGIKGPKGDTGPSGAPLQAYSGVPIKLITPASTFTGITVSDNGAGKVLLTGAGAHGLSAADAVGANIFILTASTGWTGLAIYKIISLDADVTGNKIGIDLAFASQAAPIMALGSVIINYILSAIAPLGPNSIIKADALVSLKNSANPKSLSYRSLALKMSEVNNLVNISSYRYQARIHMRGTNQSQIGLADNMVGGFGPSTNNPVVSALDFSVTRNFALALGMYATEPITIESYLVEVYNL</sequence>
<protein>
    <submittedName>
        <fullName evidence="2">Uncharacterized protein</fullName>
    </submittedName>
</protein>
<dbReference type="AlphaFoldDB" id="A0A1I4UV50"/>
<feature type="region of interest" description="Disordered" evidence="1">
    <location>
        <begin position="1"/>
        <end position="20"/>
    </location>
</feature>
<dbReference type="RefSeq" id="WP_074906835.1">
    <property type="nucleotide sequence ID" value="NZ_FOUB01000071.1"/>
</dbReference>
<proteinExistence type="predicted"/>
<keyword evidence="3" id="KW-1185">Reference proteome</keyword>